<evidence type="ECO:0000256" key="1">
    <source>
        <dbReference type="ARBA" id="ARBA00022741"/>
    </source>
</evidence>
<proteinExistence type="predicted"/>
<comment type="caution">
    <text evidence="5">The sequence shown here is derived from an EMBL/GenBank/DDBJ whole genome shotgun (WGS) entry which is preliminary data.</text>
</comment>
<keyword evidence="1" id="KW-0547">Nucleotide-binding</keyword>
<evidence type="ECO:0000259" key="4">
    <source>
        <dbReference type="PROSITE" id="PS50234"/>
    </source>
</evidence>
<dbReference type="GO" id="GO:0000055">
    <property type="term" value="P:ribosomal large subunit export from nucleus"/>
    <property type="evidence" value="ECO:0007669"/>
    <property type="project" value="TreeGrafter"/>
</dbReference>
<gene>
    <name evidence="5" type="ORF">HaLaN_11972</name>
</gene>
<sequence length="303" mass="32440">MELTCLLAPGAGKRISMRKVIAYIASHFRKDKIWLRRNRPDKRRYQVVLAVDDSRSMAECGCGGVALEALALMCKALSRLEVGQIGVLKFGGPEGAVPLHGLATPFTDAAGPGIMANLRFKQDNTIADQPMLRLMEALDHMLDSARHQGGAGGIGAGTQDLAQLVLIVADGRLHEKDGLRARVRELAAKRGVCLVFIAIDSPAVVAPASLPQPGAAGQAPGQAPGQPMQPAAGAAGSSSLLDMQTVTFQGGKPVFRRYLDDFPFPYYLLLRDISALPRTLADLLRQWFEMSSSGSMVGVHFIK</sequence>
<evidence type="ECO:0000256" key="2">
    <source>
        <dbReference type="ARBA" id="ARBA00022840"/>
    </source>
</evidence>
<feature type="domain" description="VWFA" evidence="4">
    <location>
        <begin position="46"/>
        <end position="201"/>
    </location>
</feature>
<name>A0A699YZL8_HAELA</name>
<dbReference type="AlphaFoldDB" id="A0A699YZL8"/>
<dbReference type="GO" id="GO:0030687">
    <property type="term" value="C:preribosome, large subunit precursor"/>
    <property type="evidence" value="ECO:0007669"/>
    <property type="project" value="TreeGrafter"/>
</dbReference>
<dbReference type="Proteomes" id="UP000485058">
    <property type="component" value="Unassembled WGS sequence"/>
</dbReference>
<dbReference type="GO" id="GO:0005524">
    <property type="term" value="F:ATP binding"/>
    <property type="evidence" value="ECO:0007669"/>
    <property type="project" value="UniProtKB-KW"/>
</dbReference>
<dbReference type="GO" id="GO:0005634">
    <property type="term" value="C:nucleus"/>
    <property type="evidence" value="ECO:0007669"/>
    <property type="project" value="TreeGrafter"/>
</dbReference>
<protein>
    <submittedName>
        <fullName evidence="5">Midasin</fullName>
    </submittedName>
</protein>
<dbReference type="EMBL" id="BLLF01000887">
    <property type="protein sequence ID" value="GFH15697.1"/>
    <property type="molecule type" value="Genomic_DNA"/>
</dbReference>
<dbReference type="PROSITE" id="PS50234">
    <property type="entry name" value="VWFA"/>
    <property type="match status" value="1"/>
</dbReference>
<accession>A0A699YZL8</accession>
<evidence type="ECO:0000313" key="6">
    <source>
        <dbReference type="Proteomes" id="UP000485058"/>
    </source>
</evidence>
<dbReference type="PANTHER" id="PTHR48103:SF2">
    <property type="entry name" value="MIDASIN"/>
    <property type="match status" value="1"/>
</dbReference>
<organism evidence="5 6">
    <name type="scientific">Haematococcus lacustris</name>
    <name type="common">Green alga</name>
    <name type="synonym">Haematococcus pluvialis</name>
    <dbReference type="NCBI Taxonomy" id="44745"/>
    <lineage>
        <taxon>Eukaryota</taxon>
        <taxon>Viridiplantae</taxon>
        <taxon>Chlorophyta</taxon>
        <taxon>core chlorophytes</taxon>
        <taxon>Chlorophyceae</taxon>
        <taxon>CS clade</taxon>
        <taxon>Chlamydomonadales</taxon>
        <taxon>Haematococcaceae</taxon>
        <taxon>Haematococcus</taxon>
    </lineage>
</organism>
<dbReference type="InterPro" id="IPR002035">
    <property type="entry name" value="VWF_A"/>
</dbReference>
<dbReference type="InterPro" id="IPR036465">
    <property type="entry name" value="vWFA_dom_sf"/>
</dbReference>
<evidence type="ECO:0000256" key="3">
    <source>
        <dbReference type="SAM" id="MobiDB-lite"/>
    </source>
</evidence>
<reference evidence="5 6" key="1">
    <citation type="submission" date="2020-02" db="EMBL/GenBank/DDBJ databases">
        <title>Draft genome sequence of Haematococcus lacustris strain NIES-144.</title>
        <authorList>
            <person name="Morimoto D."/>
            <person name="Nakagawa S."/>
            <person name="Yoshida T."/>
            <person name="Sawayama S."/>
        </authorList>
    </citation>
    <scope>NUCLEOTIDE SEQUENCE [LARGE SCALE GENOMIC DNA]</scope>
    <source>
        <strain evidence="5 6">NIES-144</strain>
    </source>
</reference>
<feature type="non-terminal residue" evidence="5">
    <location>
        <position position="1"/>
    </location>
</feature>
<dbReference type="PANTHER" id="PTHR48103">
    <property type="entry name" value="MIDASIN-RELATED"/>
    <property type="match status" value="1"/>
</dbReference>
<keyword evidence="6" id="KW-1185">Reference proteome</keyword>
<dbReference type="SUPFAM" id="SSF53300">
    <property type="entry name" value="vWA-like"/>
    <property type="match status" value="1"/>
</dbReference>
<evidence type="ECO:0000313" key="5">
    <source>
        <dbReference type="EMBL" id="GFH15697.1"/>
    </source>
</evidence>
<keyword evidence="2" id="KW-0067">ATP-binding</keyword>
<feature type="region of interest" description="Disordered" evidence="3">
    <location>
        <begin position="213"/>
        <end position="235"/>
    </location>
</feature>
<feature type="non-terminal residue" evidence="5">
    <location>
        <position position="303"/>
    </location>
</feature>
<dbReference type="GO" id="GO:0000027">
    <property type="term" value="P:ribosomal large subunit assembly"/>
    <property type="evidence" value="ECO:0007669"/>
    <property type="project" value="TreeGrafter"/>
</dbReference>